<comment type="caution">
    <text evidence="4">The sequence shown here is derived from an EMBL/GenBank/DDBJ whole genome shotgun (WGS) entry which is preliminary data.</text>
</comment>
<feature type="region of interest" description="Disordered" evidence="2">
    <location>
        <begin position="32"/>
        <end position="78"/>
    </location>
</feature>
<keyword evidence="3" id="KW-1133">Transmembrane helix</keyword>
<evidence type="ECO:0000256" key="1">
    <source>
        <dbReference type="SAM" id="Coils"/>
    </source>
</evidence>
<feature type="transmembrane region" description="Helical" evidence="3">
    <location>
        <begin position="112"/>
        <end position="132"/>
    </location>
</feature>
<keyword evidence="1" id="KW-0175">Coiled coil</keyword>
<dbReference type="EMBL" id="CAXAMM010000381">
    <property type="protein sequence ID" value="CAK8987206.1"/>
    <property type="molecule type" value="Genomic_DNA"/>
</dbReference>
<keyword evidence="5" id="KW-1185">Reference proteome</keyword>
<name>A0ABP0HAH4_9DINO</name>
<keyword evidence="3" id="KW-0812">Transmembrane</keyword>
<evidence type="ECO:0008006" key="6">
    <source>
        <dbReference type="Google" id="ProtNLM"/>
    </source>
</evidence>
<accession>A0ABP0HAH4</accession>
<sequence>MDRVAQLEATVARLEKENRQVLQRLELLQDELRGGRGGSPRRTALGPVAGQARTQESLESSSSTESEEDLVVQKSNTEHPVDTKEGYVFAENCWDAVICFGHPSIGWGSSMILLFLLAFTVFLQLVFCYMVYTSFTENPFETGAVTALRYWRIDIAHQASQTSRNSMASLAARTCEFDKSLASSFSEKDKADDR</sequence>
<protein>
    <recommendedName>
        <fullName evidence="6">Autophagy-related protein 9</fullName>
    </recommendedName>
</protein>
<feature type="coiled-coil region" evidence="1">
    <location>
        <begin position="4"/>
        <end position="31"/>
    </location>
</feature>
<keyword evidence="3" id="KW-0472">Membrane</keyword>
<evidence type="ECO:0000256" key="3">
    <source>
        <dbReference type="SAM" id="Phobius"/>
    </source>
</evidence>
<evidence type="ECO:0000313" key="4">
    <source>
        <dbReference type="EMBL" id="CAK8987206.1"/>
    </source>
</evidence>
<evidence type="ECO:0000256" key="2">
    <source>
        <dbReference type="SAM" id="MobiDB-lite"/>
    </source>
</evidence>
<dbReference type="Proteomes" id="UP001642464">
    <property type="component" value="Unassembled WGS sequence"/>
</dbReference>
<gene>
    <name evidence="4" type="ORF">SCF082_LOCUS876</name>
</gene>
<dbReference type="CDD" id="cd14686">
    <property type="entry name" value="bZIP"/>
    <property type="match status" value="1"/>
</dbReference>
<proteinExistence type="predicted"/>
<organism evidence="4 5">
    <name type="scientific">Durusdinium trenchii</name>
    <dbReference type="NCBI Taxonomy" id="1381693"/>
    <lineage>
        <taxon>Eukaryota</taxon>
        <taxon>Sar</taxon>
        <taxon>Alveolata</taxon>
        <taxon>Dinophyceae</taxon>
        <taxon>Suessiales</taxon>
        <taxon>Symbiodiniaceae</taxon>
        <taxon>Durusdinium</taxon>
    </lineage>
</organism>
<reference evidence="4 5" key="1">
    <citation type="submission" date="2024-02" db="EMBL/GenBank/DDBJ databases">
        <authorList>
            <person name="Chen Y."/>
            <person name="Shah S."/>
            <person name="Dougan E. K."/>
            <person name="Thang M."/>
            <person name="Chan C."/>
        </authorList>
    </citation>
    <scope>NUCLEOTIDE SEQUENCE [LARGE SCALE GENOMIC DNA]</scope>
</reference>
<evidence type="ECO:0000313" key="5">
    <source>
        <dbReference type="Proteomes" id="UP001642464"/>
    </source>
</evidence>